<gene>
    <name evidence="3" type="ORF">H0I76_11640</name>
</gene>
<keyword evidence="4" id="KW-1185">Reference proteome</keyword>
<evidence type="ECO:0000259" key="2">
    <source>
        <dbReference type="Pfam" id="PF01272"/>
    </source>
</evidence>
<sequence>MSRAFTKEDDGSAPEVLPDLPQSPHPNYVTPQGLAALQQRLAATRAELAALKARGDDLAVRSPIAVAERDLRFIEERLRRAIPVDPAAQPPGIVAFGAEVTVEDEAGASRVFRIVGEDEADPAEGLITAFSPLGRALIGLQVGDLAVWERPAGRIELEITAIRFV</sequence>
<dbReference type="FunFam" id="3.10.50.30:FF:000001">
    <property type="entry name" value="Transcription elongation factor GreA"/>
    <property type="match status" value="1"/>
</dbReference>
<feature type="compositionally biased region" description="Basic and acidic residues" evidence="1">
    <location>
        <begin position="1"/>
        <end position="10"/>
    </location>
</feature>
<dbReference type="GO" id="GO:0032784">
    <property type="term" value="P:regulation of DNA-templated transcription elongation"/>
    <property type="evidence" value="ECO:0007669"/>
    <property type="project" value="InterPro"/>
</dbReference>
<evidence type="ECO:0000313" key="4">
    <source>
        <dbReference type="Proteomes" id="UP000655420"/>
    </source>
</evidence>
<dbReference type="GO" id="GO:0003677">
    <property type="term" value="F:DNA binding"/>
    <property type="evidence" value="ECO:0007669"/>
    <property type="project" value="InterPro"/>
</dbReference>
<dbReference type="PANTHER" id="PTHR30437:SF6">
    <property type="entry name" value="TRANSCRIPTION ELONGATION FACTOR GREB"/>
    <property type="match status" value="1"/>
</dbReference>
<evidence type="ECO:0000256" key="1">
    <source>
        <dbReference type="SAM" id="MobiDB-lite"/>
    </source>
</evidence>
<keyword evidence="3" id="KW-0648">Protein biosynthesis</keyword>
<dbReference type="Proteomes" id="UP000655420">
    <property type="component" value="Unassembled WGS sequence"/>
</dbReference>
<dbReference type="PIRSF" id="PIRSF006092">
    <property type="entry name" value="GreA_GreB"/>
    <property type="match status" value="1"/>
</dbReference>
<reference evidence="3" key="1">
    <citation type="submission" date="2020-12" db="EMBL/GenBank/DDBJ databases">
        <title>Bacterial taxonomy.</title>
        <authorList>
            <person name="Pan X."/>
        </authorList>
    </citation>
    <scope>NUCLEOTIDE SEQUENCE</scope>
    <source>
        <strain evidence="3">M0105</strain>
    </source>
</reference>
<organism evidence="3 4">
    <name type="scientific">Thermohalobaculum xanthum</name>
    <dbReference type="NCBI Taxonomy" id="2753746"/>
    <lineage>
        <taxon>Bacteria</taxon>
        <taxon>Pseudomonadati</taxon>
        <taxon>Pseudomonadota</taxon>
        <taxon>Alphaproteobacteria</taxon>
        <taxon>Rhodobacterales</taxon>
        <taxon>Paracoccaceae</taxon>
        <taxon>Thermohalobaculum</taxon>
    </lineage>
</organism>
<dbReference type="InterPro" id="IPR023459">
    <property type="entry name" value="Tscrpt_elong_fac_GreA/B_fam"/>
</dbReference>
<dbReference type="RefSeq" id="WP_200610032.1">
    <property type="nucleotide sequence ID" value="NZ_JAEHHL010000006.1"/>
</dbReference>
<feature type="domain" description="Transcription elongation factor GreA/GreB C-terminal" evidence="2">
    <location>
        <begin position="90"/>
        <end position="163"/>
    </location>
</feature>
<keyword evidence="3" id="KW-0251">Elongation factor</keyword>
<dbReference type="GO" id="GO:0070063">
    <property type="term" value="F:RNA polymerase binding"/>
    <property type="evidence" value="ECO:0007669"/>
    <property type="project" value="InterPro"/>
</dbReference>
<proteinExistence type="predicted"/>
<dbReference type="Pfam" id="PF01272">
    <property type="entry name" value="GreA_GreB"/>
    <property type="match status" value="1"/>
</dbReference>
<dbReference type="SUPFAM" id="SSF54534">
    <property type="entry name" value="FKBP-like"/>
    <property type="match status" value="1"/>
</dbReference>
<dbReference type="AlphaFoldDB" id="A0A8J7M788"/>
<protein>
    <submittedName>
        <fullName evidence="3">GreA/GreB family elongation factor</fullName>
    </submittedName>
</protein>
<dbReference type="PANTHER" id="PTHR30437">
    <property type="entry name" value="TRANSCRIPTION ELONGATION FACTOR GREA"/>
    <property type="match status" value="1"/>
</dbReference>
<dbReference type="InterPro" id="IPR036953">
    <property type="entry name" value="GreA/GreB_C_sf"/>
</dbReference>
<evidence type="ECO:0000313" key="3">
    <source>
        <dbReference type="EMBL" id="MBK0399844.1"/>
    </source>
</evidence>
<name>A0A8J7M788_9RHOB</name>
<dbReference type="EMBL" id="JAEHHL010000006">
    <property type="protein sequence ID" value="MBK0399844.1"/>
    <property type="molecule type" value="Genomic_DNA"/>
</dbReference>
<accession>A0A8J7M788</accession>
<comment type="caution">
    <text evidence="3">The sequence shown here is derived from an EMBL/GenBank/DDBJ whole genome shotgun (WGS) entry which is preliminary data.</text>
</comment>
<dbReference type="GO" id="GO:0003746">
    <property type="term" value="F:translation elongation factor activity"/>
    <property type="evidence" value="ECO:0007669"/>
    <property type="project" value="UniProtKB-KW"/>
</dbReference>
<feature type="region of interest" description="Disordered" evidence="1">
    <location>
        <begin position="1"/>
        <end position="29"/>
    </location>
</feature>
<dbReference type="InterPro" id="IPR001437">
    <property type="entry name" value="Tscrpt_elong_fac_GreA/B_C"/>
</dbReference>
<dbReference type="Gene3D" id="3.10.50.30">
    <property type="entry name" value="Transcription elongation factor, GreA/GreB, C-terminal domain"/>
    <property type="match status" value="1"/>
</dbReference>
<dbReference type="GO" id="GO:0006354">
    <property type="term" value="P:DNA-templated transcription elongation"/>
    <property type="evidence" value="ECO:0007669"/>
    <property type="project" value="TreeGrafter"/>
</dbReference>